<reference evidence="3" key="1">
    <citation type="submission" date="2018-10" db="EMBL/GenBank/DDBJ databases">
        <authorList>
            <person name="Vincent A.T."/>
            <person name="Schiettekatte O."/>
            <person name="Bourhy P."/>
            <person name="Veyrier F.J."/>
            <person name="Picardeau M."/>
        </authorList>
    </citation>
    <scope>NUCLEOTIDE SEQUENCE</scope>
    <source>
        <strain evidence="3">201800281</strain>
    </source>
</reference>
<dbReference type="Proteomes" id="UP000297918">
    <property type="component" value="Unassembled WGS sequence"/>
</dbReference>
<comment type="caution">
    <text evidence="2">The sequence shown here is derived from an EMBL/GenBank/DDBJ whole genome shotgun (WGS) entry which is preliminary data.</text>
</comment>
<protein>
    <submittedName>
        <fullName evidence="2">DoxX family membrane protein</fullName>
    </submittedName>
</protein>
<evidence type="ECO:0000313" key="3">
    <source>
        <dbReference type="EMBL" id="TGK88669.1"/>
    </source>
</evidence>
<organism evidence="2 4">
    <name type="scientific">Leptospira bourretii</name>
    <dbReference type="NCBI Taxonomy" id="2484962"/>
    <lineage>
        <taxon>Bacteria</taxon>
        <taxon>Pseudomonadati</taxon>
        <taxon>Spirochaetota</taxon>
        <taxon>Spirochaetia</taxon>
        <taxon>Leptospirales</taxon>
        <taxon>Leptospiraceae</taxon>
        <taxon>Leptospira</taxon>
    </lineage>
</organism>
<dbReference type="EMBL" id="RQFL01000031">
    <property type="protein sequence ID" value="TGK88669.1"/>
    <property type="molecule type" value="Genomic_DNA"/>
</dbReference>
<feature type="transmembrane region" description="Helical" evidence="1">
    <location>
        <begin position="79"/>
        <end position="98"/>
    </location>
</feature>
<dbReference type="Proteomes" id="UP000297394">
    <property type="component" value="Unassembled WGS sequence"/>
</dbReference>
<feature type="transmembrane region" description="Helical" evidence="1">
    <location>
        <begin position="12"/>
        <end position="33"/>
    </location>
</feature>
<evidence type="ECO:0000313" key="5">
    <source>
        <dbReference type="Proteomes" id="UP000297918"/>
    </source>
</evidence>
<proteinExistence type="predicted"/>
<keyword evidence="1" id="KW-1133">Transmembrane helix</keyword>
<gene>
    <name evidence="2" type="ORF">EHQ23_04005</name>
    <name evidence="3" type="ORF">EHQ26_16530</name>
</gene>
<evidence type="ECO:0000313" key="4">
    <source>
        <dbReference type="Proteomes" id="UP000297394"/>
    </source>
</evidence>
<dbReference type="RefSeq" id="WP_135747520.1">
    <property type="nucleotide sequence ID" value="NZ_RQFL01000031.1"/>
</dbReference>
<dbReference type="OrthoDB" id="327939at2"/>
<evidence type="ECO:0000256" key="1">
    <source>
        <dbReference type="SAM" id="Phobius"/>
    </source>
</evidence>
<keyword evidence="1" id="KW-0472">Membrane</keyword>
<evidence type="ECO:0000313" key="2">
    <source>
        <dbReference type="EMBL" id="TGK88019.1"/>
    </source>
</evidence>
<feature type="transmembrane region" description="Helical" evidence="1">
    <location>
        <begin position="53"/>
        <end position="72"/>
    </location>
</feature>
<name>A0A4R9IHX8_9LEPT</name>
<dbReference type="AlphaFoldDB" id="A0A4R9IHX8"/>
<dbReference type="PANTHER" id="PTHR36974:SF1">
    <property type="entry name" value="DOXX FAMILY MEMBRANE PROTEIN"/>
    <property type="match status" value="1"/>
</dbReference>
<keyword evidence="1" id="KW-0812">Transmembrane</keyword>
<dbReference type="EMBL" id="RQFM01000010">
    <property type="protein sequence ID" value="TGK88019.1"/>
    <property type="molecule type" value="Genomic_DNA"/>
</dbReference>
<dbReference type="PANTHER" id="PTHR36974">
    <property type="entry name" value="MEMBRANE PROTEIN-RELATED"/>
    <property type="match status" value="1"/>
</dbReference>
<keyword evidence="5" id="KW-1185">Reference proteome</keyword>
<sequence length="143" mass="16085">MSETNPIKRNIFQTVLRILLGAFLVFAGAGHLTWHRTEFLAQVPTWLPINADLVVLLSGAVEIVLGLSLIFLRSKQAQVGWVVALFFVLIFPGNISQYVNGISAFGLDTDRARLIRLFFQPVLVLWAIWSCGSWVDFQAKRKN</sequence>
<accession>A0A4R9IHX8</accession>
<feature type="transmembrane region" description="Helical" evidence="1">
    <location>
        <begin position="118"/>
        <end position="137"/>
    </location>
</feature>
<reference evidence="4 5" key="2">
    <citation type="journal article" date="2019" name="PLoS Negl. Trop. Dis.">
        <title>Revisiting the worldwide diversity of Leptospira species in the environment.</title>
        <authorList>
            <person name="Vincent A.T."/>
            <person name="Schiettekatte O."/>
            <person name="Bourhy P."/>
            <person name="Veyrier F.J."/>
            <person name="Picardeau M."/>
        </authorList>
    </citation>
    <scope>NUCLEOTIDE SEQUENCE [LARGE SCALE GENOMIC DNA]</scope>
    <source>
        <strain evidence="2 4">201800280</strain>
        <strain evidence="5">201800281</strain>
    </source>
</reference>